<dbReference type="Pfam" id="PF02515">
    <property type="entry name" value="CoA_transf_3"/>
    <property type="match status" value="1"/>
</dbReference>
<dbReference type="PANTHER" id="PTHR48207">
    <property type="entry name" value="SUCCINATE--HYDROXYMETHYLGLUTARATE COA-TRANSFERASE"/>
    <property type="match status" value="1"/>
</dbReference>
<evidence type="ECO:0000313" key="3">
    <source>
        <dbReference type="Proteomes" id="UP000664779"/>
    </source>
</evidence>
<dbReference type="InterPro" id="IPR050483">
    <property type="entry name" value="CoA-transferase_III_domain"/>
</dbReference>
<dbReference type="GO" id="GO:0008410">
    <property type="term" value="F:CoA-transferase activity"/>
    <property type="evidence" value="ECO:0007669"/>
    <property type="project" value="TreeGrafter"/>
</dbReference>
<dbReference type="InterPro" id="IPR044855">
    <property type="entry name" value="CoA-Trfase_III_dom3_sf"/>
</dbReference>
<gene>
    <name evidence="2" type="ORF">J0X15_08025</name>
</gene>
<name>A0A939EMI3_9HYPH</name>
<evidence type="ECO:0000313" key="2">
    <source>
        <dbReference type="EMBL" id="MBO0345163.1"/>
    </source>
</evidence>
<dbReference type="PANTHER" id="PTHR48207:SF3">
    <property type="entry name" value="SUCCINATE--HYDROXYMETHYLGLUTARATE COA-TRANSFERASE"/>
    <property type="match status" value="1"/>
</dbReference>
<keyword evidence="3" id="KW-1185">Reference proteome</keyword>
<reference evidence="2" key="1">
    <citation type="submission" date="2021-03" db="EMBL/GenBank/DDBJ databases">
        <title>Roseibium sp. CAU 1637 isolated from Incheon.</title>
        <authorList>
            <person name="Kim W."/>
        </authorList>
    </citation>
    <scope>NUCLEOTIDE SEQUENCE</scope>
    <source>
        <strain evidence="2">CAU 1637</strain>
    </source>
</reference>
<keyword evidence="1 2" id="KW-0808">Transferase</keyword>
<protein>
    <submittedName>
        <fullName evidence="2">CoA transferase</fullName>
    </submittedName>
</protein>
<accession>A0A939EMI3</accession>
<sequence>MSAPLTGVKVIELARILAGPWIGQTLADLGADVIKVESPAGDDTRGWGPPFLENEDGTTGDTAYFHSCNRGKRSVTVDFRTEEGQEAVRRLVADADVLVENFKVGGLAKYGLDYDSLKAINPKLIYASVTGFGQDGPYAHRAGYDFMIQGMGGVMDLTGDPEGEPQKIGVAFADIFTGLYGVIGVLAALRKRDVTGVGEQIDLALLDSLTGVLANQALNYLVTEKSPKRLGNAHPNIVPYQVFGVSDGHVIVAVGNDSQFRKYCAILGLPELADDPAFATNAARVANREALVPLLSAKMQTFPRDDLLKSLEERGVPGGPINTVEDVFNDPQVNFRQMRVDLEAPGIQGGTVPSVRTPLKFSDSELVLQRAAPKLGEHTDEILAEIGMKPVD</sequence>
<dbReference type="SUPFAM" id="SSF89796">
    <property type="entry name" value="CoA-transferase family III (CaiB/BaiF)"/>
    <property type="match status" value="1"/>
</dbReference>
<dbReference type="Gene3D" id="3.40.50.10540">
    <property type="entry name" value="Crotonobetainyl-coa:carnitine coa-transferase, domain 1"/>
    <property type="match status" value="1"/>
</dbReference>
<dbReference type="InterPro" id="IPR003673">
    <property type="entry name" value="CoA-Trfase_fam_III"/>
</dbReference>
<proteinExistence type="predicted"/>
<evidence type="ECO:0000256" key="1">
    <source>
        <dbReference type="ARBA" id="ARBA00022679"/>
    </source>
</evidence>
<dbReference type="AlphaFoldDB" id="A0A939EMI3"/>
<comment type="caution">
    <text evidence="2">The sequence shown here is derived from an EMBL/GenBank/DDBJ whole genome shotgun (WGS) entry which is preliminary data.</text>
</comment>
<dbReference type="EMBL" id="JAFLNF010000003">
    <property type="protein sequence ID" value="MBO0345163.1"/>
    <property type="molecule type" value="Genomic_DNA"/>
</dbReference>
<dbReference type="Gene3D" id="3.30.1540.10">
    <property type="entry name" value="formyl-coa transferase, domain 3"/>
    <property type="match status" value="1"/>
</dbReference>
<organism evidence="2 3">
    <name type="scientific">Roseibium limicola</name>
    <dbReference type="NCBI Taxonomy" id="2816037"/>
    <lineage>
        <taxon>Bacteria</taxon>
        <taxon>Pseudomonadati</taxon>
        <taxon>Pseudomonadota</taxon>
        <taxon>Alphaproteobacteria</taxon>
        <taxon>Hyphomicrobiales</taxon>
        <taxon>Stappiaceae</taxon>
        <taxon>Roseibium</taxon>
    </lineage>
</organism>
<dbReference type="Proteomes" id="UP000664779">
    <property type="component" value="Unassembled WGS sequence"/>
</dbReference>
<dbReference type="RefSeq" id="WP_206939563.1">
    <property type="nucleotide sequence ID" value="NZ_JAFLNF010000003.1"/>
</dbReference>
<dbReference type="InterPro" id="IPR023606">
    <property type="entry name" value="CoA-Trfase_III_dom_1_sf"/>
</dbReference>